<comment type="function">
    <text evidence="10">Catalyzes the reversible formation of acyl-phosphate (acyl-PO(4)) from acyl-[acyl-carrier-protein] (acyl-ACP). This enzyme utilizes acyl-ACP as fatty acyl donor, but not acyl-CoA.</text>
</comment>
<keyword evidence="3 10" id="KW-0444">Lipid biosynthesis</keyword>
<sequence>MKIALDAMGGDNAPHVTVLGARNALKLYADIDKLFLVGDAHALEKEMAECKLTDPRAVITHAPEVVGMDESGAKTLRRKKKSSISIATDMVKSGEADAVVSAGNTGAAVAAATVKLRTLKGVDRAGIASAIPNEHGICQILDAGANPEAKPQHLITYAVMGAVYAKNVLGVDVPRVGLMSNGEEDEKGTTFTKETFALLKHLQSTGRAPFEFVGNVEGHDLFESKLDVVLCDGFTGNIILKSCEATAKAMSKWLKLEFKRSPFRIMGAAIARGAFKAVKKKSSYEYVGGSPLLGVNGVCIIGHGSSSALAIQNAIRVARETVSLKVNPHIEETLAAMHRPSEDEAANA</sequence>
<comment type="catalytic activity">
    <reaction evidence="1 10">
        <text>a fatty acyl-[ACP] + phosphate = an acyl phosphate + holo-[ACP]</text>
        <dbReference type="Rhea" id="RHEA:42292"/>
        <dbReference type="Rhea" id="RHEA-COMP:9685"/>
        <dbReference type="Rhea" id="RHEA-COMP:14125"/>
        <dbReference type="ChEBI" id="CHEBI:43474"/>
        <dbReference type="ChEBI" id="CHEBI:59918"/>
        <dbReference type="ChEBI" id="CHEBI:64479"/>
        <dbReference type="ChEBI" id="CHEBI:138651"/>
        <dbReference type="EC" id="2.3.1.274"/>
    </reaction>
</comment>
<evidence type="ECO:0000256" key="5">
    <source>
        <dbReference type="ARBA" id="ARBA00023098"/>
    </source>
</evidence>
<dbReference type="PANTHER" id="PTHR30100">
    <property type="entry name" value="FATTY ACID/PHOSPHOLIPID SYNTHESIS PROTEIN PLSX"/>
    <property type="match status" value="1"/>
</dbReference>
<reference evidence="11" key="1">
    <citation type="submission" date="2021-01" db="EMBL/GenBank/DDBJ databases">
        <title>Modified the classification status of verrucomicrobia.</title>
        <authorList>
            <person name="Feng X."/>
        </authorList>
    </citation>
    <scope>NUCLEOTIDE SEQUENCE</scope>
    <source>
        <strain evidence="11">5K15</strain>
    </source>
</reference>
<dbReference type="NCBIfam" id="TIGR00182">
    <property type="entry name" value="plsX"/>
    <property type="match status" value="1"/>
</dbReference>
<accession>A0AAE2SD52</accession>
<proteinExistence type="inferred from homology"/>
<keyword evidence="11" id="KW-0012">Acyltransferase</keyword>
<evidence type="ECO:0000256" key="10">
    <source>
        <dbReference type="HAMAP-Rule" id="MF_00019"/>
    </source>
</evidence>
<dbReference type="AlphaFoldDB" id="A0AAE2SD52"/>
<evidence type="ECO:0000256" key="3">
    <source>
        <dbReference type="ARBA" id="ARBA00022516"/>
    </source>
</evidence>
<gene>
    <name evidence="10 11" type="primary">plsX</name>
    <name evidence="11" type="ORF">JIN83_05240</name>
</gene>
<evidence type="ECO:0000313" key="12">
    <source>
        <dbReference type="Proteomes" id="UP000634206"/>
    </source>
</evidence>
<comment type="pathway">
    <text evidence="10">Lipid metabolism; phospholipid metabolism.</text>
</comment>
<dbReference type="GO" id="GO:0043811">
    <property type="term" value="F:phosphate:acyl-[acyl carrier protein] acyltransferase activity"/>
    <property type="evidence" value="ECO:0007669"/>
    <property type="project" value="UniProtKB-UniRule"/>
</dbReference>
<dbReference type="PANTHER" id="PTHR30100:SF1">
    <property type="entry name" value="PHOSPHATE ACYLTRANSFERASE"/>
    <property type="match status" value="1"/>
</dbReference>
<organism evidence="11 12">
    <name type="scientific">Oceaniferula flava</name>
    <dbReference type="NCBI Taxonomy" id="2800421"/>
    <lineage>
        <taxon>Bacteria</taxon>
        <taxon>Pseudomonadati</taxon>
        <taxon>Verrucomicrobiota</taxon>
        <taxon>Verrucomicrobiia</taxon>
        <taxon>Verrucomicrobiales</taxon>
        <taxon>Verrucomicrobiaceae</taxon>
        <taxon>Oceaniferula</taxon>
    </lineage>
</organism>
<keyword evidence="12" id="KW-1185">Reference proteome</keyword>
<protein>
    <recommendedName>
        <fullName evidence="8 10">Phosphate acyltransferase</fullName>
        <ecNumber evidence="8 10">2.3.1.274</ecNumber>
    </recommendedName>
    <alternativeName>
        <fullName evidence="10">Acyl-ACP phosphotransacylase</fullName>
    </alternativeName>
    <alternativeName>
        <fullName evidence="10">Acyl-[acyl-carrier-protein]--phosphate acyltransferase</fullName>
    </alternativeName>
    <alternativeName>
        <fullName evidence="10">Phosphate-acyl-ACP acyltransferase</fullName>
    </alternativeName>
</protein>
<evidence type="ECO:0000256" key="2">
    <source>
        <dbReference type="ARBA" id="ARBA00022490"/>
    </source>
</evidence>
<evidence type="ECO:0000256" key="1">
    <source>
        <dbReference type="ARBA" id="ARBA00001232"/>
    </source>
</evidence>
<comment type="similarity">
    <text evidence="10">Belongs to the PlsX family.</text>
</comment>
<dbReference type="GO" id="GO:0006633">
    <property type="term" value="P:fatty acid biosynthetic process"/>
    <property type="evidence" value="ECO:0007669"/>
    <property type="project" value="UniProtKB-UniRule"/>
</dbReference>
<evidence type="ECO:0000256" key="9">
    <source>
        <dbReference type="ARBA" id="ARBA00046608"/>
    </source>
</evidence>
<dbReference type="InterPro" id="IPR003664">
    <property type="entry name" value="FA_synthesis"/>
</dbReference>
<comment type="caution">
    <text evidence="11">The sequence shown here is derived from an EMBL/GenBank/DDBJ whole genome shotgun (WGS) entry which is preliminary data.</text>
</comment>
<dbReference type="EMBL" id="JAENIG010000003">
    <property type="protein sequence ID" value="MBK1854350.1"/>
    <property type="molecule type" value="Genomic_DNA"/>
</dbReference>
<dbReference type="GO" id="GO:0008654">
    <property type="term" value="P:phospholipid biosynthetic process"/>
    <property type="evidence" value="ECO:0007669"/>
    <property type="project" value="UniProtKB-KW"/>
</dbReference>
<evidence type="ECO:0000313" key="11">
    <source>
        <dbReference type="EMBL" id="MBK1854350.1"/>
    </source>
</evidence>
<keyword evidence="4 10" id="KW-0808">Transferase</keyword>
<dbReference type="Gene3D" id="3.40.718.10">
    <property type="entry name" value="Isopropylmalate Dehydrogenase"/>
    <property type="match status" value="1"/>
</dbReference>
<dbReference type="GO" id="GO:0005737">
    <property type="term" value="C:cytoplasm"/>
    <property type="evidence" value="ECO:0007669"/>
    <property type="project" value="UniProtKB-SubCell"/>
</dbReference>
<dbReference type="InterPro" id="IPR012281">
    <property type="entry name" value="Phospholipid_synth_PlsX-like"/>
</dbReference>
<evidence type="ECO:0000256" key="8">
    <source>
        <dbReference type="ARBA" id="ARBA00024069"/>
    </source>
</evidence>
<evidence type="ECO:0000256" key="4">
    <source>
        <dbReference type="ARBA" id="ARBA00022679"/>
    </source>
</evidence>
<evidence type="ECO:0000256" key="7">
    <source>
        <dbReference type="ARBA" id="ARBA00023264"/>
    </source>
</evidence>
<dbReference type="EC" id="2.3.1.274" evidence="8 10"/>
<dbReference type="Proteomes" id="UP000634206">
    <property type="component" value="Unassembled WGS sequence"/>
</dbReference>
<keyword evidence="7 10" id="KW-1208">Phospholipid metabolism</keyword>
<dbReference type="PIRSF" id="PIRSF002465">
    <property type="entry name" value="Phsphlp_syn_PlsX"/>
    <property type="match status" value="1"/>
</dbReference>
<keyword evidence="6 10" id="KW-0594">Phospholipid biosynthesis</keyword>
<dbReference type="HAMAP" id="MF_00019">
    <property type="entry name" value="PlsX"/>
    <property type="match status" value="1"/>
</dbReference>
<evidence type="ECO:0000256" key="6">
    <source>
        <dbReference type="ARBA" id="ARBA00023209"/>
    </source>
</evidence>
<comment type="subunit">
    <text evidence="9 10">Homodimer. Probably interacts with PlsY.</text>
</comment>
<keyword evidence="5 10" id="KW-0443">Lipid metabolism</keyword>
<dbReference type="SUPFAM" id="SSF53659">
    <property type="entry name" value="Isocitrate/Isopropylmalate dehydrogenase-like"/>
    <property type="match status" value="1"/>
</dbReference>
<name>A0AAE2SD52_9BACT</name>
<dbReference type="Pfam" id="PF02504">
    <property type="entry name" value="FA_synthesis"/>
    <property type="match status" value="1"/>
</dbReference>
<dbReference type="RefSeq" id="WP_309488960.1">
    <property type="nucleotide sequence ID" value="NZ_JAENIG010000003.1"/>
</dbReference>
<keyword evidence="2 10" id="KW-0963">Cytoplasm</keyword>
<comment type="subcellular location">
    <subcellularLocation>
        <location evidence="10">Cytoplasm</location>
    </subcellularLocation>
    <text evidence="10">Associated with the membrane possibly through PlsY.</text>
</comment>